<feature type="non-terminal residue" evidence="1">
    <location>
        <position position="1"/>
    </location>
</feature>
<name>A0A9N9AYH7_9GLOM</name>
<proteinExistence type="predicted"/>
<evidence type="ECO:0000313" key="1">
    <source>
        <dbReference type="EMBL" id="CAG8549629.1"/>
    </source>
</evidence>
<dbReference type="Proteomes" id="UP000789706">
    <property type="component" value="Unassembled WGS sequence"/>
</dbReference>
<dbReference type="OrthoDB" id="2307807at2759"/>
<protein>
    <submittedName>
        <fullName evidence="1">9529_t:CDS:1</fullName>
    </submittedName>
</protein>
<dbReference type="AlphaFoldDB" id="A0A9N9AYH7"/>
<dbReference type="EMBL" id="CAJVPK010000792">
    <property type="protein sequence ID" value="CAG8549629.1"/>
    <property type="molecule type" value="Genomic_DNA"/>
</dbReference>
<comment type="caution">
    <text evidence="1">The sequence shown here is derived from an EMBL/GenBank/DDBJ whole genome shotgun (WGS) entry which is preliminary data.</text>
</comment>
<accession>A0A9N9AYH7</accession>
<gene>
    <name evidence="1" type="ORF">DEBURN_LOCUS7033</name>
</gene>
<keyword evidence="2" id="KW-1185">Reference proteome</keyword>
<evidence type="ECO:0000313" key="2">
    <source>
        <dbReference type="Proteomes" id="UP000789706"/>
    </source>
</evidence>
<sequence>SMAYEVPFRSHGAVASEMICSWNNQLYGAYQEDLIVGSNSYYTADPNIRPLDLSHLQLARNLTQHIQHWLSKLPTASLF</sequence>
<reference evidence="1" key="1">
    <citation type="submission" date="2021-06" db="EMBL/GenBank/DDBJ databases">
        <authorList>
            <person name="Kallberg Y."/>
            <person name="Tangrot J."/>
            <person name="Rosling A."/>
        </authorList>
    </citation>
    <scope>NUCLEOTIDE SEQUENCE</scope>
    <source>
        <strain evidence="1">AZ414A</strain>
    </source>
</reference>
<organism evidence="1 2">
    <name type="scientific">Diversispora eburnea</name>
    <dbReference type="NCBI Taxonomy" id="1213867"/>
    <lineage>
        <taxon>Eukaryota</taxon>
        <taxon>Fungi</taxon>
        <taxon>Fungi incertae sedis</taxon>
        <taxon>Mucoromycota</taxon>
        <taxon>Glomeromycotina</taxon>
        <taxon>Glomeromycetes</taxon>
        <taxon>Diversisporales</taxon>
        <taxon>Diversisporaceae</taxon>
        <taxon>Diversispora</taxon>
    </lineage>
</organism>